<dbReference type="SUPFAM" id="SSF46785">
    <property type="entry name" value="Winged helix' DNA-binding domain"/>
    <property type="match status" value="1"/>
</dbReference>
<protein>
    <submittedName>
        <fullName evidence="6">LysR family transcriptional regulator</fullName>
    </submittedName>
</protein>
<evidence type="ECO:0000256" key="3">
    <source>
        <dbReference type="ARBA" id="ARBA00023125"/>
    </source>
</evidence>
<accession>A0ABQ5LHX2</accession>
<dbReference type="Gene3D" id="1.10.10.10">
    <property type="entry name" value="Winged helix-like DNA-binding domain superfamily/Winged helix DNA-binding domain"/>
    <property type="match status" value="1"/>
</dbReference>
<dbReference type="InterPro" id="IPR036390">
    <property type="entry name" value="WH_DNA-bd_sf"/>
</dbReference>
<name>A0ABQ5LHX2_9GAMM</name>
<keyword evidence="3" id="KW-0238">DNA-binding</keyword>
<gene>
    <name evidence="6" type="ORF">SOASR032_17790</name>
</gene>
<dbReference type="PANTHER" id="PTHR30346:SF30">
    <property type="entry name" value="SMALL NEUTRAL PROTEASE REGULATORY PROTEIN"/>
    <property type="match status" value="1"/>
</dbReference>
<keyword evidence="7" id="KW-1185">Reference proteome</keyword>
<evidence type="ECO:0000259" key="5">
    <source>
        <dbReference type="PROSITE" id="PS50931"/>
    </source>
</evidence>
<evidence type="ECO:0000256" key="4">
    <source>
        <dbReference type="ARBA" id="ARBA00023163"/>
    </source>
</evidence>
<dbReference type="PRINTS" id="PR00039">
    <property type="entry name" value="HTHLYSR"/>
</dbReference>
<evidence type="ECO:0000256" key="2">
    <source>
        <dbReference type="ARBA" id="ARBA00023015"/>
    </source>
</evidence>
<dbReference type="PROSITE" id="PS50931">
    <property type="entry name" value="HTH_LYSR"/>
    <property type="match status" value="1"/>
</dbReference>
<dbReference type="Proteomes" id="UP001059610">
    <property type="component" value="Unassembled WGS sequence"/>
</dbReference>
<feature type="domain" description="HTH lysR-type" evidence="5">
    <location>
        <begin position="1"/>
        <end position="58"/>
    </location>
</feature>
<dbReference type="InterPro" id="IPR036388">
    <property type="entry name" value="WH-like_DNA-bd_sf"/>
</dbReference>
<dbReference type="InterPro" id="IPR005119">
    <property type="entry name" value="LysR_subst-bd"/>
</dbReference>
<comment type="caution">
    <text evidence="6">The sequence shown here is derived from an EMBL/GenBank/DDBJ whole genome shotgun (WGS) entry which is preliminary data.</text>
</comment>
<dbReference type="Gene3D" id="3.40.190.290">
    <property type="match status" value="1"/>
</dbReference>
<comment type="similarity">
    <text evidence="1">Belongs to the LysR transcriptional regulatory family.</text>
</comment>
<dbReference type="Pfam" id="PF00126">
    <property type="entry name" value="HTH_1"/>
    <property type="match status" value="1"/>
</dbReference>
<keyword evidence="2" id="KW-0805">Transcription regulation</keyword>
<dbReference type="PANTHER" id="PTHR30346">
    <property type="entry name" value="TRANSCRIPTIONAL DUAL REGULATOR HCAR-RELATED"/>
    <property type="match status" value="1"/>
</dbReference>
<reference evidence="6" key="1">
    <citation type="submission" date="2022-06" db="EMBL/GenBank/DDBJ databases">
        <title>Draft genome sequences of Pragia fontium str. JCM24417.</title>
        <authorList>
            <person name="Wakabayashi Y."/>
            <person name="Kojima K."/>
        </authorList>
    </citation>
    <scope>NUCLEOTIDE SEQUENCE</scope>
    <source>
        <strain evidence="6">JCM 24417</strain>
    </source>
</reference>
<dbReference type="InterPro" id="IPR000847">
    <property type="entry name" value="LysR_HTH_N"/>
</dbReference>
<sequence>MNLKQLTYVLAVAEEQSFTRAAQRCHIVQSALSHQIAKLEEELGCELFNRTSRQVKLTPAGQAIIAPTRKVLDSLQHLIDEVAASNNQISGKLTIGTISTLNAIDLAALLYQFHQRYPQVNIRLYVGMSENLMTDIQQQKTDIAFTGIWPGEKRILSLPHQQIADEPLVALLSPNHPLAKMKQVTLQTLAGESLVDYCAGCGARQQTDRAFQAAGIKRHVSFEIDHIEWLENLVRQGLAIGIVPISTAQRLHSLISIPIKEEPRRKVHCVWGPSPSKAAECFLQLMQEAIAEQNTAGSDDAPSNMMNK</sequence>
<dbReference type="CDD" id="cd08436">
    <property type="entry name" value="PBP2_LTTR_like_3"/>
    <property type="match status" value="1"/>
</dbReference>
<dbReference type="Pfam" id="PF03466">
    <property type="entry name" value="LysR_substrate"/>
    <property type="match status" value="1"/>
</dbReference>
<evidence type="ECO:0000313" key="6">
    <source>
        <dbReference type="EMBL" id="GKX63210.1"/>
    </source>
</evidence>
<organism evidence="6 7">
    <name type="scientific">Pragia fontium</name>
    <dbReference type="NCBI Taxonomy" id="82985"/>
    <lineage>
        <taxon>Bacteria</taxon>
        <taxon>Pseudomonadati</taxon>
        <taxon>Pseudomonadota</taxon>
        <taxon>Gammaproteobacteria</taxon>
        <taxon>Enterobacterales</taxon>
        <taxon>Budviciaceae</taxon>
        <taxon>Pragia</taxon>
    </lineage>
</organism>
<dbReference type="SUPFAM" id="SSF53850">
    <property type="entry name" value="Periplasmic binding protein-like II"/>
    <property type="match status" value="1"/>
</dbReference>
<dbReference type="RefSeq" id="WP_114986126.1">
    <property type="nucleotide sequence ID" value="NZ_BRLJ01000004.1"/>
</dbReference>
<keyword evidence="4" id="KW-0804">Transcription</keyword>
<proteinExistence type="inferred from homology"/>
<dbReference type="EMBL" id="BRLJ01000004">
    <property type="protein sequence ID" value="GKX63210.1"/>
    <property type="molecule type" value="Genomic_DNA"/>
</dbReference>
<evidence type="ECO:0000313" key="7">
    <source>
        <dbReference type="Proteomes" id="UP001059610"/>
    </source>
</evidence>
<evidence type="ECO:0000256" key="1">
    <source>
        <dbReference type="ARBA" id="ARBA00009437"/>
    </source>
</evidence>